<protein>
    <recommendedName>
        <fullName evidence="2">Xylulose 5-phosphate/Fructose 6-phosphate phosphoketolase N-terminal domain-containing protein</fullName>
    </recommendedName>
</protein>
<reference evidence="3 4" key="1">
    <citation type="submission" date="2018-11" db="EMBL/GenBank/DDBJ databases">
        <title>Genome sequence of Saitozyma podzolica DSM 27192.</title>
        <authorList>
            <person name="Aliyu H."/>
            <person name="Gorte O."/>
            <person name="Ochsenreither K."/>
        </authorList>
    </citation>
    <scope>NUCLEOTIDE SEQUENCE [LARGE SCALE GENOMIC DNA]</scope>
    <source>
        <strain evidence="3 4">DSM 27192</strain>
    </source>
</reference>
<evidence type="ECO:0000313" key="4">
    <source>
        <dbReference type="Proteomes" id="UP000279259"/>
    </source>
</evidence>
<dbReference type="Proteomes" id="UP000279259">
    <property type="component" value="Unassembled WGS sequence"/>
</dbReference>
<keyword evidence="4" id="KW-1185">Reference proteome</keyword>
<dbReference type="InterPro" id="IPR005593">
    <property type="entry name" value="Xul5P/Fru6P_PKetolase"/>
</dbReference>
<dbReference type="Pfam" id="PF09364">
    <property type="entry name" value="XFP_N"/>
    <property type="match status" value="2"/>
</dbReference>
<feature type="compositionally biased region" description="Polar residues" evidence="1">
    <location>
        <begin position="1"/>
        <end position="12"/>
    </location>
</feature>
<dbReference type="Gene3D" id="3.40.50.970">
    <property type="match status" value="3"/>
</dbReference>
<dbReference type="PANTHER" id="PTHR31273:SF1">
    <property type="entry name" value="PHOSPHOKETOLASE-RELATED"/>
    <property type="match status" value="1"/>
</dbReference>
<dbReference type="GO" id="GO:0005975">
    <property type="term" value="P:carbohydrate metabolic process"/>
    <property type="evidence" value="ECO:0007669"/>
    <property type="project" value="InterPro"/>
</dbReference>
<name>A0A427YCC4_9TREE</name>
<feature type="domain" description="Xylulose 5-phosphate/Fructose 6-phosphate phosphoketolase N-terminal" evidence="2">
    <location>
        <begin position="100"/>
        <end position="344"/>
    </location>
</feature>
<dbReference type="AlphaFoldDB" id="A0A427YCC4"/>
<dbReference type="SUPFAM" id="SSF52518">
    <property type="entry name" value="Thiamin diphosphate-binding fold (THDP-binding)"/>
    <property type="match status" value="1"/>
</dbReference>
<dbReference type="InterPro" id="IPR018970">
    <property type="entry name" value="Xul5P/Fru6P_PKetolase_N"/>
</dbReference>
<dbReference type="InterPro" id="IPR029061">
    <property type="entry name" value="THDP-binding"/>
</dbReference>
<dbReference type="EMBL" id="RSCD01000016">
    <property type="protein sequence ID" value="RSH88785.1"/>
    <property type="molecule type" value="Genomic_DNA"/>
</dbReference>
<dbReference type="STRING" id="1890683.A0A427YCC4"/>
<dbReference type="InterPro" id="IPR019790">
    <property type="entry name" value="Xul5P/Fru6P_PKetolase_CS"/>
</dbReference>
<accession>A0A427YCC4</accession>
<dbReference type="PANTHER" id="PTHR31273">
    <property type="entry name" value="PHOSPHOKETOLASE-RELATED"/>
    <property type="match status" value="1"/>
</dbReference>
<feature type="region of interest" description="Disordered" evidence="1">
    <location>
        <begin position="1"/>
        <end position="23"/>
    </location>
</feature>
<sequence>MATTGLASSTASEFDAVTPPRPSSLPREILEKLLVNLDDEIKDLQSNSGKENGIDLEGLQFFQRTADYIAAAMISLRSNSLLTRILKKDDIKRRLLGHWPGHGAPALLATLYMEGAITRFSPQYSLNKSGLESFIRAFSIPGGFPSHVNAETPGAIHEGGELGYCLAVASGSIMDKPDLIAVAVIGNGESETGPTATAWHAHKFIDPAESGAVLPILHVNGYKIGERTIPGTMDNMELGALYTDYGYQVRIVEYGKDESDPESDVRINYDMAASMEWAWREIRKIQSAARSHKPIVKPRWPLIILRSPKGWGGAKHMDGKPIEGSWRSHQEELFNAEVDSDRREAHHQGRMADGIISEKALRIIPKNQKHRMGMAEASGRLLIAPEWKDFGRQKDEVISNMKAVGDYVKRIIELNPNSFRVFSPDELSSKQA</sequence>
<proteinExistence type="predicted"/>
<comment type="caution">
    <text evidence="3">The sequence shown here is derived from an EMBL/GenBank/DDBJ whole genome shotgun (WGS) entry which is preliminary data.</text>
</comment>
<organism evidence="3 4">
    <name type="scientific">Saitozyma podzolica</name>
    <dbReference type="NCBI Taxonomy" id="1890683"/>
    <lineage>
        <taxon>Eukaryota</taxon>
        <taxon>Fungi</taxon>
        <taxon>Dikarya</taxon>
        <taxon>Basidiomycota</taxon>
        <taxon>Agaricomycotina</taxon>
        <taxon>Tremellomycetes</taxon>
        <taxon>Tremellales</taxon>
        <taxon>Trimorphomycetaceae</taxon>
        <taxon>Saitozyma</taxon>
    </lineage>
</organism>
<dbReference type="OrthoDB" id="2532903at2759"/>
<evidence type="ECO:0000256" key="1">
    <source>
        <dbReference type="SAM" id="MobiDB-lite"/>
    </source>
</evidence>
<dbReference type="PROSITE" id="PS60002">
    <property type="entry name" value="PHOSPHOKETOLASE_1"/>
    <property type="match status" value="1"/>
</dbReference>
<dbReference type="GO" id="GO:0016832">
    <property type="term" value="F:aldehyde-lyase activity"/>
    <property type="evidence" value="ECO:0007669"/>
    <property type="project" value="InterPro"/>
</dbReference>
<gene>
    <name evidence="3" type="ORF">EHS25_003013</name>
</gene>
<feature type="domain" description="Xylulose 5-phosphate/Fructose 6-phosphate phosphoketolase N-terminal" evidence="2">
    <location>
        <begin position="55"/>
        <end position="99"/>
    </location>
</feature>
<evidence type="ECO:0000313" key="3">
    <source>
        <dbReference type="EMBL" id="RSH88785.1"/>
    </source>
</evidence>
<evidence type="ECO:0000259" key="2">
    <source>
        <dbReference type="Pfam" id="PF09364"/>
    </source>
</evidence>